<keyword evidence="4 5" id="KW-0472">Membrane</keyword>
<comment type="caution">
    <text evidence="7">The sequence shown here is derived from an EMBL/GenBank/DDBJ whole genome shotgun (WGS) entry which is preliminary data.</text>
</comment>
<evidence type="ECO:0000313" key="7">
    <source>
        <dbReference type="EMBL" id="CAF1597047.1"/>
    </source>
</evidence>
<dbReference type="AlphaFoldDB" id="A0A816AL99"/>
<evidence type="ECO:0000313" key="8">
    <source>
        <dbReference type="Proteomes" id="UP000663828"/>
    </source>
</evidence>
<feature type="domain" description="G-protein coupled receptors family 1 profile" evidence="6">
    <location>
        <begin position="33"/>
        <end position="253"/>
    </location>
</feature>
<dbReference type="PROSITE" id="PS51257">
    <property type="entry name" value="PROKAR_LIPOPROTEIN"/>
    <property type="match status" value="1"/>
</dbReference>
<organism evidence="7 8">
    <name type="scientific">Adineta ricciae</name>
    <name type="common">Rotifer</name>
    <dbReference type="NCBI Taxonomy" id="249248"/>
    <lineage>
        <taxon>Eukaryota</taxon>
        <taxon>Metazoa</taxon>
        <taxon>Spiralia</taxon>
        <taxon>Gnathifera</taxon>
        <taxon>Rotifera</taxon>
        <taxon>Eurotatoria</taxon>
        <taxon>Bdelloidea</taxon>
        <taxon>Adinetida</taxon>
        <taxon>Adinetidae</taxon>
        <taxon>Adineta</taxon>
    </lineage>
</organism>
<feature type="transmembrane region" description="Helical" evidence="5">
    <location>
        <begin position="96"/>
        <end position="114"/>
    </location>
</feature>
<protein>
    <recommendedName>
        <fullName evidence="6">G-protein coupled receptors family 1 profile domain-containing protein</fullName>
    </recommendedName>
</protein>
<dbReference type="Gene3D" id="1.20.1070.10">
    <property type="entry name" value="Rhodopsin 7-helix transmembrane proteins"/>
    <property type="match status" value="1"/>
</dbReference>
<dbReference type="EMBL" id="CAJNOR010006508">
    <property type="protein sequence ID" value="CAF1597047.1"/>
    <property type="molecule type" value="Genomic_DNA"/>
</dbReference>
<dbReference type="InterPro" id="IPR017452">
    <property type="entry name" value="GPCR_Rhodpsn_7TM"/>
</dbReference>
<dbReference type="SUPFAM" id="SSF81321">
    <property type="entry name" value="Family A G protein-coupled receptor-like"/>
    <property type="match status" value="1"/>
</dbReference>
<dbReference type="Proteomes" id="UP000663828">
    <property type="component" value="Unassembled WGS sequence"/>
</dbReference>
<evidence type="ECO:0000256" key="5">
    <source>
        <dbReference type="SAM" id="Phobius"/>
    </source>
</evidence>
<comment type="subcellular location">
    <subcellularLocation>
        <location evidence="1">Membrane</location>
    </subcellularLocation>
</comment>
<name>A0A816AL99_ADIRI</name>
<feature type="transmembrane region" description="Helical" evidence="5">
    <location>
        <begin position="17"/>
        <end position="41"/>
    </location>
</feature>
<evidence type="ECO:0000256" key="2">
    <source>
        <dbReference type="ARBA" id="ARBA00022692"/>
    </source>
</evidence>
<dbReference type="GO" id="GO:0016020">
    <property type="term" value="C:membrane"/>
    <property type="evidence" value="ECO:0007669"/>
    <property type="project" value="UniProtKB-SubCell"/>
</dbReference>
<accession>A0A816AL99</accession>
<keyword evidence="3 5" id="KW-1133">Transmembrane helix</keyword>
<feature type="transmembrane region" description="Helical" evidence="5">
    <location>
        <begin position="134"/>
        <end position="157"/>
    </location>
</feature>
<feature type="transmembrane region" description="Helical" evidence="5">
    <location>
        <begin position="53"/>
        <end position="76"/>
    </location>
</feature>
<keyword evidence="2 5" id="KW-0812">Transmembrane</keyword>
<evidence type="ECO:0000259" key="6">
    <source>
        <dbReference type="PROSITE" id="PS50262"/>
    </source>
</evidence>
<evidence type="ECO:0000256" key="4">
    <source>
        <dbReference type="ARBA" id="ARBA00023136"/>
    </source>
</evidence>
<gene>
    <name evidence="7" type="ORF">XAT740_LOCUS47234</name>
</gene>
<keyword evidence="8" id="KW-1185">Reference proteome</keyword>
<evidence type="ECO:0000256" key="1">
    <source>
        <dbReference type="ARBA" id="ARBA00004370"/>
    </source>
</evidence>
<sequence>MAAIEKSSVSLESVTKVIYRIGGPILFIFGIISCTINLIVFLRKAHRRNACSIYLAAANLVNLLYIFSSMLLTFISIGYDLNLYSRSLFICRFVNYGSYLFDILSSTYLILASIDRVFITSSNALTRQRSTRRLACISIASGTIFWIIFLCHILIFMDIQEISPGYSICYYRAGVYMVMMNYFTLIIKMIAVPLALIITGIWTARNIREHGKSRTVLLQPKGSTAYHDHHRRYLFVRDLEWNVINIYYIPTDF</sequence>
<dbReference type="PROSITE" id="PS50262">
    <property type="entry name" value="G_PROTEIN_RECEP_F1_2"/>
    <property type="match status" value="1"/>
</dbReference>
<feature type="transmembrane region" description="Helical" evidence="5">
    <location>
        <begin position="182"/>
        <end position="204"/>
    </location>
</feature>
<evidence type="ECO:0000256" key="3">
    <source>
        <dbReference type="ARBA" id="ARBA00022989"/>
    </source>
</evidence>
<reference evidence="7" key="1">
    <citation type="submission" date="2021-02" db="EMBL/GenBank/DDBJ databases">
        <authorList>
            <person name="Nowell W R."/>
        </authorList>
    </citation>
    <scope>NUCLEOTIDE SEQUENCE</scope>
</reference>
<proteinExistence type="predicted"/>